<sequence>MQLILVRQLDAMTIPRRTVEHVFGTLKHWNQGSLIHKDTPGDEAGGRVISRLTRLAGIAQ</sequence>
<gene>
    <name evidence="1" type="ORF">CI15_23875</name>
</gene>
<comment type="caution">
    <text evidence="1">The sequence shown here is derived from an EMBL/GenBank/DDBJ whole genome shotgun (WGS) entry which is preliminary data.</text>
</comment>
<dbReference type="STRING" id="1399968.CI15_23875"/>
<dbReference type="AlphaFoldDB" id="A0A149PHJ2"/>
<dbReference type="Proteomes" id="UP000075613">
    <property type="component" value="Unassembled WGS sequence"/>
</dbReference>
<reference evidence="1 2" key="1">
    <citation type="journal article" date="2015" name="Int. J. Syst. Evol. Microbiol.">
        <title>Burkholderia monticola sp. nov., isolated from mountain soil.</title>
        <authorList>
            <person name="Baek I."/>
            <person name="Seo B."/>
            <person name="Lee I."/>
            <person name="Yi H."/>
            <person name="Chun J."/>
        </authorList>
    </citation>
    <scope>NUCLEOTIDE SEQUENCE [LARGE SCALE GENOMIC DNA]</scope>
    <source>
        <strain evidence="1 2">JC2948</strain>
    </source>
</reference>
<evidence type="ECO:0000313" key="1">
    <source>
        <dbReference type="EMBL" id="KXU84494.1"/>
    </source>
</evidence>
<accession>A0A149PHJ2</accession>
<proteinExistence type="predicted"/>
<organism evidence="1 2">
    <name type="scientific">Paraburkholderia monticola</name>
    <dbReference type="NCBI Taxonomy" id="1399968"/>
    <lineage>
        <taxon>Bacteria</taxon>
        <taxon>Pseudomonadati</taxon>
        <taxon>Pseudomonadota</taxon>
        <taxon>Betaproteobacteria</taxon>
        <taxon>Burkholderiales</taxon>
        <taxon>Burkholderiaceae</taxon>
        <taxon>Paraburkholderia</taxon>
    </lineage>
</organism>
<dbReference type="EMBL" id="LRBG01000036">
    <property type="protein sequence ID" value="KXU84494.1"/>
    <property type="molecule type" value="Genomic_DNA"/>
</dbReference>
<evidence type="ECO:0000313" key="2">
    <source>
        <dbReference type="Proteomes" id="UP000075613"/>
    </source>
</evidence>
<keyword evidence="2" id="KW-1185">Reference proteome</keyword>
<name>A0A149PHJ2_9BURK</name>
<evidence type="ECO:0008006" key="3">
    <source>
        <dbReference type="Google" id="ProtNLM"/>
    </source>
</evidence>
<protein>
    <recommendedName>
        <fullName evidence="3">Transposase</fullName>
    </recommendedName>
</protein>